<dbReference type="AlphaFoldDB" id="A0A0V1GCK5"/>
<keyword evidence="2" id="KW-1185">Reference proteome</keyword>
<accession>A0A0V1GCK5</accession>
<dbReference type="Proteomes" id="UP000055024">
    <property type="component" value="Unassembled WGS sequence"/>
</dbReference>
<evidence type="ECO:0000313" key="2">
    <source>
        <dbReference type="Proteomes" id="UP000055024"/>
    </source>
</evidence>
<comment type="caution">
    <text evidence="1">The sequence shown here is derived from an EMBL/GenBank/DDBJ whole genome shotgun (WGS) entry which is preliminary data.</text>
</comment>
<sequence length="40" mass="4770">MKYQNKYFNAIPMSMKPRGRNQHLPLNLRALISNFMMKSV</sequence>
<dbReference type="EMBL" id="JYDP01003215">
    <property type="protein sequence ID" value="KRY96010.1"/>
    <property type="molecule type" value="Genomic_DNA"/>
</dbReference>
<protein>
    <submittedName>
        <fullName evidence="1">Uncharacterized protein</fullName>
    </submittedName>
</protein>
<proteinExistence type="predicted"/>
<evidence type="ECO:0000313" key="1">
    <source>
        <dbReference type="EMBL" id="KRY96010.1"/>
    </source>
</evidence>
<organism evidence="1 2">
    <name type="scientific">Trichinella zimbabwensis</name>
    <dbReference type="NCBI Taxonomy" id="268475"/>
    <lineage>
        <taxon>Eukaryota</taxon>
        <taxon>Metazoa</taxon>
        <taxon>Ecdysozoa</taxon>
        <taxon>Nematoda</taxon>
        <taxon>Enoplea</taxon>
        <taxon>Dorylaimia</taxon>
        <taxon>Trichinellida</taxon>
        <taxon>Trichinellidae</taxon>
        <taxon>Trichinella</taxon>
    </lineage>
</organism>
<gene>
    <name evidence="1" type="ORF">T11_2918</name>
</gene>
<reference evidence="1 2" key="1">
    <citation type="submission" date="2015-01" db="EMBL/GenBank/DDBJ databases">
        <title>Evolution of Trichinella species and genotypes.</title>
        <authorList>
            <person name="Korhonen P.K."/>
            <person name="Edoardo P."/>
            <person name="Giuseppe L.R."/>
            <person name="Gasser R.B."/>
        </authorList>
    </citation>
    <scope>NUCLEOTIDE SEQUENCE [LARGE SCALE GENOMIC DNA]</scope>
    <source>
        <strain evidence="1">ISS1029</strain>
    </source>
</reference>
<name>A0A0V1GCK5_9BILA</name>